<feature type="transmembrane region" description="Helical" evidence="1">
    <location>
        <begin position="6"/>
        <end position="24"/>
    </location>
</feature>
<keyword evidence="1" id="KW-0472">Membrane</keyword>
<gene>
    <name evidence="2" type="ORF">GCM10011379_21530</name>
</gene>
<keyword evidence="3" id="KW-1185">Reference proteome</keyword>
<keyword evidence="1" id="KW-0812">Transmembrane</keyword>
<evidence type="ECO:0000256" key="1">
    <source>
        <dbReference type="SAM" id="Phobius"/>
    </source>
</evidence>
<evidence type="ECO:0000313" key="3">
    <source>
        <dbReference type="Proteomes" id="UP000627292"/>
    </source>
</evidence>
<dbReference type="AlphaFoldDB" id="A0A917J0C4"/>
<reference evidence="2" key="1">
    <citation type="journal article" date="2014" name="Int. J. Syst. Evol. Microbiol.">
        <title>Complete genome sequence of Corynebacterium casei LMG S-19264T (=DSM 44701T), isolated from a smear-ripened cheese.</title>
        <authorList>
            <consortium name="US DOE Joint Genome Institute (JGI-PGF)"/>
            <person name="Walter F."/>
            <person name="Albersmeier A."/>
            <person name="Kalinowski J."/>
            <person name="Ruckert C."/>
        </authorList>
    </citation>
    <scope>NUCLEOTIDE SEQUENCE</scope>
    <source>
        <strain evidence="2">CGMCC 1.15290</strain>
    </source>
</reference>
<keyword evidence="1" id="KW-1133">Transmembrane helix</keyword>
<organism evidence="2 3">
    <name type="scientific">Filimonas zeae</name>
    <dbReference type="NCBI Taxonomy" id="1737353"/>
    <lineage>
        <taxon>Bacteria</taxon>
        <taxon>Pseudomonadati</taxon>
        <taxon>Bacteroidota</taxon>
        <taxon>Chitinophagia</taxon>
        <taxon>Chitinophagales</taxon>
        <taxon>Chitinophagaceae</taxon>
        <taxon>Filimonas</taxon>
    </lineage>
</organism>
<feature type="transmembrane region" description="Helical" evidence="1">
    <location>
        <begin position="36"/>
        <end position="53"/>
    </location>
</feature>
<accession>A0A917J0C4</accession>
<evidence type="ECO:0000313" key="2">
    <source>
        <dbReference type="EMBL" id="GGH66886.1"/>
    </source>
</evidence>
<dbReference type="EMBL" id="BMIB01000002">
    <property type="protein sequence ID" value="GGH66886.1"/>
    <property type="molecule type" value="Genomic_DNA"/>
</dbReference>
<name>A0A917J0C4_9BACT</name>
<dbReference type="RefSeq" id="WP_188952032.1">
    <property type="nucleotide sequence ID" value="NZ_BMIB01000002.1"/>
</dbReference>
<dbReference type="Proteomes" id="UP000627292">
    <property type="component" value="Unassembled WGS sequence"/>
</dbReference>
<protein>
    <submittedName>
        <fullName evidence="2">Uncharacterized protein</fullName>
    </submittedName>
</protein>
<proteinExistence type="predicted"/>
<sequence>MWDFFIEYFASIITFTLGAVTAIKEWKRDRLSSKKYLFFIIAMLVIAMIVDVSKKMSDSLKEDKVKNDTDSLKNGIAVLKSKLIEKNTSDSLFQIELNKKFRIIRDSITNEPKVINQTNSYNTDIGKAGVVNIGR</sequence>
<comment type="caution">
    <text evidence="2">The sequence shown here is derived from an EMBL/GenBank/DDBJ whole genome shotgun (WGS) entry which is preliminary data.</text>
</comment>
<reference evidence="2" key="2">
    <citation type="submission" date="2020-09" db="EMBL/GenBank/DDBJ databases">
        <authorList>
            <person name="Sun Q."/>
            <person name="Zhou Y."/>
        </authorList>
    </citation>
    <scope>NUCLEOTIDE SEQUENCE</scope>
    <source>
        <strain evidence="2">CGMCC 1.15290</strain>
    </source>
</reference>